<organism evidence="2 3">
    <name type="scientific">Raineyella fluvialis</name>
    <dbReference type="NCBI Taxonomy" id="2662261"/>
    <lineage>
        <taxon>Bacteria</taxon>
        <taxon>Bacillati</taxon>
        <taxon>Actinomycetota</taxon>
        <taxon>Actinomycetes</taxon>
        <taxon>Propionibacteriales</taxon>
        <taxon>Propionibacteriaceae</taxon>
        <taxon>Raineyella</taxon>
    </lineage>
</organism>
<feature type="region of interest" description="Disordered" evidence="1">
    <location>
        <begin position="1"/>
        <end position="30"/>
    </location>
</feature>
<feature type="compositionally biased region" description="Basic and acidic residues" evidence="1">
    <location>
        <begin position="133"/>
        <end position="142"/>
    </location>
</feature>
<dbReference type="EMBL" id="CP045725">
    <property type="protein sequence ID" value="QGF22430.1"/>
    <property type="molecule type" value="Genomic_DNA"/>
</dbReference>
<evidence type="ECO:0000313" key="3">
    <source>
        <dbReference type="Proteomes" id="UP000386847"/>
    </source>
</evidence>
<name>A0A5Q2F637_9ACTN</name>
<dbReference type="Proteomes" id="UP000386847">
    <property type="component" value="Chromosome"/>
</dbReference>
<gene>
    <name evidence="2" type="ORF">Rai3103_00600</name>
</gene>
<dbReference type="KEGG" id="rain:Rai3103_00600"/>
<keyword evidence="3" id="KW-1185">Reference proteome</keyword>
<dbReference type="AlphaFoldDB" id="A0A5Q2F637"/>
<reference evidence="2 3" key="1">
    <citation type="submission" date="2019-10" db="EMBL/GenBank/DDBJ databases">
        <title>Genomic analysis of Raineyella sp. CBA3103.</title>
        <authorList>
            <person name="Roh S.W."/>
        </authorList>
    </citation>
    <scope>NUCLEOTIDE SEQUENCE [LARGE SCALE GENOMIC DNA]</scope>
    <source>
        <strain evidence="2 3">CBA3103</strain>
    </source>
</reference>
<accession>A0A5Q2F637</accession>
<evidence type="ECO:0000256" key="1">
    <source>
        <dbReference type="SAM" id="MobiDB-lite"/>
    </source>
</evidence>
<dbReference type="RefSeq" id="WP_153570940.1">
    <property type="nucleotide sequence ID" value="NZ_CP045725.1"/>
</dbReference>
<proteinExistence type="predicted"/>
<feature type="region of interest" description="Disordered" evidence="1">
    <location>
        <begin position="194"/>
        <end position="215"/>
    </location>
</feature>
<sequence>MALPDSWSVTPWGRYDEEPPDPGIVPVTGPDGREMELRERLDPAWHAAHWHYGAEIRDRDRGVTYRATVGQDARLDYLSVEVAGDQIDQNSLRRLPTERIRRVTASLANVTKRGRVAFILAGEPSSGTEPVEEGQRGDKPPLSEVAHRMLTLGEGRHELAAHYGRNVRTVDNWIREARVKRLIPETRAELRARQERNRAAHMRQRENAQDHEAEG</sequence>
<evidence type="ECO:0000313" key="2">
    <source>
        <dbReference type="EMBL" id="QGF22430.1"/>
    </source>
</evidence>
<protein>
    <submittedName>
        <fullName evidence="2">Uncharacterized protein</fullName>
    </submittedName>
</protein>
<feature type="region of interest" description="Disordered" evidence="1">
    <location>
        <begin position="123"/>
        <end position="142"/>
    </location>
</feature>